<evidence type="ECO:0000313" key="15">
    <source>
        <dbReference type="Proteomes" id="UP000232323"/>
    </source>
</evidence>
<keyword evidence="10" id="KW-0067">ATP-binding</keyword>
<feature type="region of interest" description="Disordered" evidence="12">
    <location>
        <begin position="888"/>
        <end position="963"/>
    </location>
</feature>
<dbReference type="EMBL" id="BEGY01000024">
    <property type="protein sequence ID" value="GAX77331.1"/>
    <property type="molecule type" value="Genomic_DNA"/>
</dbReference>
<evidence type="ECO:0000256" key="2">
    <source>
        <dbReference type="ARBA" id="ARBA00007913"/>
    </source>
</evidence>
<keyword evidence="8" id="KW-0347">Helicase</keyword>
<dbReference type="CDD" id="cd18808">
    <property type="entry name" value="SF1_C_Upf1"/>
    <property type="match status" value="1"/>
</dbReference>
<dbReference type="GO" id="GO:0005524">
    <property type="term" value="F:ATP binding"/>
    <property type="evidence" value="ECO:0007669"/>
    <property type="project" value="UniProtKB-KW"/>
</dbReference>
<organism evidence="14 15">
    <name type="scientific">Chlamydomonas eustigma</name>
    <dbReference type="NCBI Taxonomy" id="1157962"/>
    <lineage>
        <taxon>Eukaryota</taxon>
        <taxon>Viridiplantae</taxon>
        <taxon>Chlorophyta</taxon>
        <taxon>core chlorophytes</taxon>
        <taxon>Chlorophyceae</taxon>
        <taxon>CS clade</taxon>
        <taxon>Chlamydomonadales</taxon>
        <taxon>Chlamydomonadaceae</taxon>
        <taxon>Chlamydomonas</taxon>
    </lineage>
</organism>
<keyword evidence="4 11" id="KW-0479">Metal-binding</keyword>
<keyword evidence="7" id="KW-0378">Hydrolase</keyword>
<dbReference type="GO" id="GO:0005737">
    <property type="term" value="C:cytoplasm"/>
    <property type="evidence" value="ECO:0007669"/>
    <property type="project" value="UniProtKB-SubCell"/>
</dbReference>
<feature type="region of interest" description="CC/SHH/C" evidence="11">
    <location>
        <begin position="103"/>
        <end position="131"/>
    </location>
</feature>
<comment type="caution">
    <text evidence="14">The sequence shown here is derived from an EMBL/GenBank/DDBJ whole genome shotgun (WGS) entry which is preliminary data.</text>
</comment>
<dbReference type="InterPro" id="IPR027417">
    <property type="entry name" value="P-loop_NTPase"/>
</dbReference>
<comment type="subcellular location">
    <subcellularLocation>
        <location evidence="1">Cytoplasm</location>
    </subcellularLocation>
</comment>
<feature type="region of interest" description="C4" evidence="11">
    <location>
        <begin position="149"/>
        <end position="179"/>
    </location>
</feature>
<evidence type="ECO:0000256" key="8">
    <source>
        <dbReference type="ARBA" id="ARBA00022806"/>
    </source>
</evidence>
<dbReference type="InterPro" id="IPR041679">
    <property type="entry name" value="DNA2/NAM7-like_C"/>
</dbReference>
<feature type="domain" description="Upf1" evidence="13">
    <location>
        <begin position="81"/>
        <end position="238"/>
    </location>
</feature>
<keyword evidence="5" id="KW-0547">Nucleotide-binding</keyword>
<evidence type="ECO:0000256" key="10">
    <source>
        <dbReference type="ARBA" id="ARBA00022840"/>
    </source>
</evidence>
<dbReference type="CDD" id="cd21407">
    <property type="entry name" value="1B_UPF1-like"/>
    <property type="match status" value="1"/>
</dbReference>
<dbReference type="Gene3D" id="3.40.50.300">
    <property type="entry name" value="P-loop containing nucleotide triphosphate hydrolases"/>
    <property type="match status" value="2"/>
</dbReference>
<accession>A0A250X2N2</accession>
<dbReference type="InterPro" id="IPR047187">
    <property type="entry name" value="SF1_C_Upf1"/>
</dbReference>
<dbReference type="PROSITE" id="PS51997">
    <property type="entry name" value="UPF1_CH_RICH"/>
    <property type="match status" value="1"/>
</dbReference>
<dbReference type="GO" id="GO:0000184">
    <property type="term" value="P:nuclear-transcribed mRNA catabolic process, nonsense-mediated decay"/>
    <property type="evidence" value="ECO:0007669"/>
    <property type="project" value="InterPro"/>
</dbReference>
<dbReference type="GO" id="GO:0003723">
    <property type="term" value="F:RNA binding"/>
    <property type="evidence" value="ECO:0007669"/>
    <property type="project" value="InterPro"/>
</dbReference>
<dbReference type="CDD" id="cd18039">
    <property type="entry name" value="DEXXQc_UPF1"/>
    <property type="match status" value="1"/>
</dbReference>
<dbReference type="SUPFAM" id="SSF52540">
    <property type="entry name" value="P-loop containing nucleoside triphosphate hydrolases"/>
    <property type="match status" value="1"/>
</dbReference>
<dbReference type="Pfam" id="PF13087">
    <property type="entry name" value="AAA_12"/>
    <property type="match status" value="1"/>
</dbReference>
<dbReference type="FunFam" id="3.40.50.300:FF:000097">
    <property type="entry name" value="Regulator of nonsense transcripts 1"/>
    <property type="match status" value="1"/>
</dbReference>
<dbReference type="GO" id="GO:0003724">
    <property type="term" value="F:RNA helicase activity"/>
    <property type="evidence" value="ECO:0007669"/>
    <property type="project" value="InterPro"/>
</dbReference>
<feature type="region of interest" description="C3H" evidence="11">
    <location>
        <begin position="89"/>
        <end position="121"/>
    </location>
</feature>
<protein>
    <recommendedName>
        <fullName evidence="13">Upf1 domain-containing protein</fullName>
    </recommendedName>
</protein>
<evidence type="ECO:0000313" key="14">
    <source>
        <dbReference type="EMBL" id="GAX77331.1"/>
    </source>
</evidence>
<sequence>MTSFQSQSFQTQGFNSFGTGPGLSFQDFSTQDNFLTQGGHDIWTDPSPHSNKRTQQVHDVTASLNQLRFDEAYDDDEVAQAQPLPEYACAYCGVANPACVVKCLNTGKWFCNGKINRSGACIILHLVKSKNKEVQLHKDSPLGDAVLECYASGTRNVFVLGFVPVKSENTVVLLARDTPVHHPTIKDLNLDLTQWQPIVEEKGLVSWLVKQPTEQELSRARLLPVAQIDKLEELWKLKPDATLEELEAPSQDAEVTPVALRYEDVHQFQAVFKPLVKLEADYDRSMKESQSRDNITVRWDIALNRKRLAYFYFPKDDGDLRLMPGDELKLKHKNIINRGEWEGTGNIIRFDQTEEVCLELRESSVPDECTVGYTVEFVWKSTSFDRMKTALNTFREYSASISGYLFHSILGHTLEPTLLRFQAPKKGFNVPGLPDLNPSQVNAIKSVLQQPLSLIQGPPGTGKTVTSAALVYHMATAGTGQVLVVAPSNVAVDQLAQKISQTGLKVVRLCAKSREDVSSPCEHLTLHYQVQNLNLPGSDYFQKLVLLKREKGGLSADDEKRFRDLRRKLENEILEHADVVCTTCVGAGDPRLQNFRFQHVLVDESTQATEPEVLIPMVLGAKQVVLVGDHCQLGPVIMCKKAAEAGLCQSMFERLRLLGVKPTRLEVQYRMHPCLSEFPSNTFYEGMLQNGTGVGERQLKGVDFPWPNPDKPMMFYVQLGQEEISASATSFLNRTEATNVEKIITRFLQCGLTPSQIGVITPYEGQRAHVVSVLLRQGTLRQDLYKDIEVSSVDAFQGREKDIIIMSCVRSNEQQSIGFLADPRRLNVALTRARYGVVILGNPRVLSRQPLWNALLTHYKEHGCLVEGPLTNLKACMVQLSRPKKTFDRSNFGVGGANSNRYQPPEKVGDPLPAALEAPSRDRQAPALSSGVKGTTSSKDERLQQGSTGGRGGRAGGASSQMSHSFMPFQIPTYAIPSLEGRSKDISGVSGYSQSDGLITQSSMTGLTQTGFATQTGVHSQALPSQTGAGSSQMMLGATQGFVTDFSQGGLGVGALGGGLDDYMLLGGGVGGMGGGTQSQYDTLLSQSDGVTTFGDYGLGLAGVSMITQGGGGGGGFVDPTTGELLFGDMTLPG</sequence>
<evidence type="ECO:0000256" key="5">
    <source>
        <dbReference type="ARBA" id="ARBA00022741"/>
    </source>
</evidence>
<dbReference type="Proteomes" id="UP000232323">
    <property type="component" value="Unassembled WGS sequence"/>
</dbReference>
<evidence type="ECO:0000256" key="7">
    <source>
        <dbReference type="ARBA" id="ARBA00022801"/>
    </source>
</evidence>
<evidence type="ECO:0000256" key="3">
    <source>
        <dbReference type="ARBA" id="ARBA00022490"/>
    </source>
</evidence>
<keyword evidence="15" id="KW-1185">Reference proteome</keyword>
<dbReference type="PANTHER" id="PTHR10887:SF364">
    <property type="entry name" value="REGULATOR OF NONSENSE TRANSCRIPTS 1"/>
    <property type="match status" value="1"/>
</dbReference>
<dbReference type="AlphaFoldDB" id="A0A250X2N2"/>
<evidence type="ECO:0000256" key="11">
    <source>
        <dbReference type="PROSITE-ProRule" id="PRU01341"/>
    </source>
</evidence>
<dbReference type="GO" id="GO:0008270">
    <property type="term" value="F:zinc ion binding"/>
    <property type="evidence" value="ECO:0007669"/>
    <property type="project" value="UniProtKB-UniRule"/>
</dbReference>
<dbReference type="InterPro" id="IPR018999">
    <property type="entry name" value="UPF1_CH/ZBD"/>
</dbReference>
<keyword evidence="6 11" id="KW-0863">Zinc-finger</keyword>
<dbReference type="PANTHER" id="PTHR10887">
    <property type="entry name" value="DNA2/NAM7 HELICASE FAMILY"/>
    <property type="match status" value="1"/>
</dbReference>
<feature type="compositionally biased region" description="Gly residues" evidence="12">
    <location>
        <begin position="947"/>
        <end position="956"/>
    </location>
</feature>
<evidence type="ECO:0000256" key="12">
    <source>
        <dbReference type="SAM" id="MobiDB-lite"/>
    </source>
</evidence>
<name>A0A250X2N2_9CHLO</name>
<evidence type="ECO:0000259" key="13">
    <source>
        <dbReference type="PROSITE" id="PS51997"/>
    </source>
</evidence>
<dbReference type="InterPro" id="IPR041677">
    <property type="entry name" value="DNA2/NAM7_AAA_11"/>
</dbReference>
<keyword evidence="3" id="KW-0963">Cytoplasm</keyword>
<proteinExistence type="inferred from homology"/>
<dbReference type="InterPro" id="IPR045055">
    <property type="entry name" value="DNA2/NAM7-like"/>
</dbReference>
<dbReference type="GO" id="GO:0016787">
    <property type="term" value="F:hydrolase activity"/>
    <property type="evidence" value="ECO:0007669"/>
    <property type="project" value="UniProtKB-KW"/>
</dbReference>
<dbReference type="Pfam" id="PF18141">
    <property type="entry name" value="UPF1_1B_dom"/>
    <property type="match status" value="1"/>
</dbReference>
<evidence type="ECO:0000256" key="9">
    <source>
        <dbReference type="ARBA" id="ARBA00022833"/>
    </source>
</evidence>
<dbReference type="OrthoDB" id="6513042at2759"/>
<dbReference type="Pfam" id="PF13086">
    <property type="entry name" value="AAA_11"/>
    <property type="match status" value="2"/>
</dbReference>
<reference evidence="14 15" key="1">
    <citation type="submission" date="2017-08" db="EMBL/GenBank/DDBJ databases">
        <title>Acidophilic green algal genome provides insights into adaptation to an acidic environment.</title>
        <authorList>
            <person name="Hirooka S."/>
            <person name="Hirose Y."/>
            <person name="Kanesaki Y."/>
            <person name="Higuchi S."/>
            <person name="Fujiwara T."/>
            <person name="Onuma R."/>
            <person name="Era A."/>
            <person name="Ohbayashi R."/>
            <person name="Uzuka A."/>
            <person name="Nozaki H."/>
            <person name="Yoshikawa H."/>
            <person name="Miyagishima S.Y."/>
        </authorList>
    </citation>
    <scope>NUCLEOTIDE SEQUENCE [LARGE SCALE GENOMIC DNA]</scope>
    <source>
        <strain evidence="14 15">NIES-2499</strain>
    </source>
</reference>
<evidence type="ECO:0000256" key="6">
    <source>
        <dbReference type="ARBA" id="ARBA00022771"/>
    </source>
</evidence>
<dbReference type="CDD" id="cd21400">
    <property type="entry name" value="ZBD_UPF1-like"/>
    <property type="match status" value="1"/>
</dbReference>
<dbReference type="STRING" id="1157962.A0A250X2N2"/>
<keyword evidence="9 11" id="KW-0862">Zinc</keyword>
<dbReference type="Pfam" id="PF09416">
    <property type="entry name" value="UPF1_Zn_bind"/>
    <property type="match status" value="1"/>
</dbReference>
<dbReference type="InterPro" id="IPR040812">
    <property type="entry name" value="UPF1_1B_dom"/>
</dbReference>
<evidence type="ECO:0000256" key="4">
    <source>
        <dbReference type="ARBA" id="ARBA00022723"/>
    </source>
</evidence>
<dbReference type="Gene3D" id="6.10.140.1240">
    <property type="match status" value="1"/>
</dbReference>
<gene>
    <name evidence="14" type="ORF">CEUSTIGMA_g4777.t1</name>
</gene>
<dbReference type="Gene3D" id="2.40.30.230">
    <property type="match status" value="1"/>
</dbReference>
<evidence type="ECO:0000256" key="1">
    <source>
        <dbReference type="ARBA" id="ARBA00004496"/>
    </source>
</evidence>
<comment type="similarity">
    <text evidence="2">Belongs to the DNA2/NAM7 helicase family.</text>
</comment>